<proteinExistence type="predicted"/>
<dbReference type="Proteomes" id="UP000325780">
    <property type="component" value="Unassembled WGS sequence"/>
</dbReference>
<dbReference type="GO" id="GO:0009225">
    <property type="term" value="P:nucleotide-sugar metabolic process"/>
    <property type="evidence" value="ECO:0007669"/>
    <property type="project" value="UniProtKB-ARBA"/>
</dbReference>
<accession>A0A5N6TZA7</accession>
<gene>
    <name evidence="2" type="ORF">BDV25DRAFT_128524</name>
</gene>
<keyword evidence="3" id="KW-1185">Reference proteome</keyword>
<sequence length="331" mass="37124">MIPPKAKVNNILITGGAGFIGSWMCHHLIYRNDAYTVVCLDKISNISSLNNLNAIQSHPRFHFIKASLHSQAHLVNMMQEYNIDSVMHFAAESSVQKSFTEPTAFVDANVLGTYHLLEAMRTYGKIVKYVHASTDEVYGETCGSSVDEETRMSPTNPYAASKAAAEMFVMAYQKGFGIPSVVLRCNNILDLGKLIPRFALLVKDGKKLTMQGDGSRTRNFIYVSDVVNAYDVVLHDGIIGSVYNVSSADEVSVRQVASEILRAFGHDPLTGLDDWVTSIPDRPFNDGEYVVEGRKLRNLGWNQQVTFQEGLERTVKWYLENGDWWWDEIIN</sequence>
<name>A0A5N6TZA7_ASPAV</name>
<dbReference type="SUPFAM" id="SSF51735">
    <property type="entry name" value="NAD(P)-binding Rossmann-fold domains"/>
    <property type="match status" value="1"/>
</dbReference>
<evidence type="ECO:0000259" key="1">
    <source>
        <dbReference type="Pfam" id="PF16363"/>
    </source>
</evidence>
<dbReference type="OrthoDB" id="331544at2759"/>
<dbReference type="PANTHER" id="PTHR43000">
    <property type="entry name" value="DTDP-D-GLUCOSE 4,6-DEHYDRATASE-RELATED"/>
    <property type="match status" value="1"/>
</dbReference>
<dbReference type="Gene3D" id="3.40.50.720">
    <property type="entry name" value="NAD(P)-binding Rossmann-like Domain"/>
    <property type="match status" value="1"/>
</dbReference>
<dbReference type="FunFam" id="3.40.50.720:FF:000304">
    <property type="entry name" value="UDP-glucose 4,6-dehydratase"/>
    <property type="match status" value="1"/>
</dbReference>
<reference evidence="2 3" key="1">
    <citation type="submission" date="2019-04" db="EMBL/GenBank/DDBJ databases">
        <title>Friends and foes A comparative genomics study of 23 Aspergillus species from section Flavi.</title>
        <authorList>
            <consortium name="DOE Joint Genome Institute"/>
            <person name="Kjaerbolling I."/>
            <person name="Vesth T."/>
            <person name="Frisvad J.C."/>
            <person name="Nybo J.L."/>
            <person name="Theobald S."/>
            <person name="Kildgaard S."/>
            <person name="Isbrandt T."/>
            <person name="Kuo A."/>
            <person name="Sato A."/>
            <person name="Lyhne E.K."/>
            <person name="Kogle M.E."/>
            <person name="Wiebenga A."/>
            <person name="Kun R.S."/>
            <person name="Lubbers R.J."/>
            <person name="Makela M.R."/>
            <person name="Barry K."/>
            <person name="Chovatia M."/>
            <person name="Clum A."/>
            <person name="Daum C."/>
            <person name="Haridas S."/>
            <person name="He G."/>
            <person name="LaButti K."/>
            <person name="Lipzen A."/>
            <person name="Mondo S."/>
            <person name="Riley R."/>
            <person name="Salamov A."/>
            <person name="Simmons B.A."/>
            <person name="Magnuson J.K."/>
            <person name="Henrissat B."/>
            <person name="Mortensen U.H."/>
            <person name="Larsen T.O."/>
            <person name="Devries R.P."/>
            <person name="Grigoriev I.V."/>
            <person name="Machida M."/>
            <person name="Baker S.E."/>
            <person name="Andersen M.R."/>
        </authorList>
    </citation>
    <scope>NUCLEOTIDE SEQUENCE [LARGE SCALE GENOMIC DNA]</scope>
    <source>
        <strain evidence="2 3">IBT 18842</strain>
    </source>
</reference>
<dbReference type="Gene3D" id="3.90.25.10">
    <property type="entry name" value="UDP-galactose 4-epimerase, domain 1"/>
    <property type="match status" value="1"/>
</dbReference>
<evidence type="ECO:0000313" key="3">
    <source>
        <dbReference type="Proteomes" id="UP000325780"/>
    </source>
</evidence>
<dbReference type="EMBL" id="ML742065">
    <property type="protein sequence ID" value="KAE8151718.1"/>
    <property type="molecule type" value="Genomic_DNA"/>
</dbReference>
<dbReference type="Pfam" id="PF16363">
    <property type="entry name" value="GDP_Man_Dehyd"/>
    <property type="match status" value="1"/>
</dbReference>
<dbReference type="InterPro" id="IPR016040">
    <property type="entry name" value="NAD(P)-bd_dom"/>
</dbReference>
<protein>
    <submittedName>
        <fullName evidence="2">dTDP-D-glucose 4,6-dehydratase</fullName>
    </submittedName>
</protein>
<organism evidence="2 3">
    <name type="scientific">Aspergillus avenaceus</name>
    <dbReference type="NCBI Taxonomy" id="36643"/>
    <lineage>
        <taxon>Eukaryota</taxon>
        <taxon>Fungi</taxon>
        <taxon>Dikarya</taxon>
        <taxon>Ascomycota</taxon>
        <taxon>Pezizomycotina</taxon>
        <taxon>Eurotiomycetes</taxon>
        <taxon>Eurotiomycetidae</taxon>
        <taxon>Eurotiales</taxon>
        <taxon>Aspergillaceae</taxon>
        <taxon>Aspergillus</taxon>
        <taxon>Aspergillus subgen. Circumdati</taxon>
    </lineage>
</organism>
<dbReference type="AlphaFoldDB" id="A0A5N6TZA7"/>
<dbReference type="InterPro" id="IPR020904">
    <property type="entry name" value="Sc_DH/Rdtase_CS"/>
</dbReference>
<dbReference type="InterPro" id="IPR036291">
    <property type="entry name" value="NAD(P)-bd_dom_sf"/>
</dbReference>
<evidence type="ECO:0000313" key="2">
    <source>
        <dbReference type="EMBL" id="KAE8151718.1"/>
    </source>
</evidence>
<dbReference type="PROSITE" id="PS00061">
    <property type="entry name" value="ADH_SHORT"/>
    <property type="match status" value="1"/>
</dbReference>
<feature type="domain" description="NAD(P)-binding" evidence="1">
    <location>
        <begin position="12"/>
        <end position="314"/>
    </location>
</feature>